<feature type="compositionally biased region" description="Polar residues" evidence="1">
    <location>
        <begin position="103"/>
        <end position="142"/>
    </location>
</feature>
<protein>
    <submittedName>
        <fullName evidence="2">Uncharacterized protein</fullName>
    </submittedName>
</protein>
<dbReference type="AlphaFoldDB" id="A0A8A3P822"/>
<dbReference type="OrthoDB" id="3642826at2759"/>
<evidence type="ECO:0000313" key="2">
    <source>
        <dbReference type="EMBL" id="QSZ32121.1"/>
    </source>
</evidence>
<evidence type="ECO:0000313" key="3">
    <source>
        <dbReference type="Proteomes" id="UP000672032"/>
    </source>
</evidence>
<accession>A0A8A3P822</accession>
<dbReference type="EMBL" id="CP063407">
    <property type="protein sequence ID" value="QSZ32121.1"/>
    <property type="molecule type" value="Genomic_DNA"/>
</dbReference>
<evidence type="ECO:0000256" key="1">
    <source>
        <dbReference type="SAM" id="MobiDB-lite"/>
    </source>
</evidence>
<feature type="compositionally biased region" description="Low complexity" evidence="1">
    <location>
        <begin position="24"/>
        <end position="73"/>
    </location>
</feature>
<proteinExistence type="predicted"/>
<feature type="compositionally biased region" description="Basic and acidic residues" evidence="1">
    <location>
        <begin position="85"/>
        <end position="99"/>
    </location>
</feature>
<feature type="compositionally biased region" description="Polar residues" evidence="1">
    <location>
        <begin position="1"/>
        <end position="23"/>
    </location>
</feature>
<gene>
    <name evidence="2" type="ORF">DSL72_001690</name>
</gene>
<feature type="compositionally biased region" description="Low complexity" evidence="1">
    <location>
        <begin position="173"/>
        <end position="191"/>
    </location>
</feature>
<reference evidence="2" key="1">
    <citation type="submission" date="2020-10" db="EMBL/GenBank/DDBJ databases">
        <title>Genome Sequence of Monilinia vaccinii-corymbosi Sheds Light on Mummy Berry Disease Infection of Blueberry and Mating Type.</title>
        <authorList>
            <person name="Yow A.G."/>
            <person name="Zhang Y."/>
            <person name="Bansal K."/>
            <person name="Eacker S.M."/>
            <person name="Sullivan S."/>
            <person name="Liachko I."/>
            <person name="Cubeta M.A."/>
            <person name="Rollins J.A."/>
            <person name="Ashrafi H."/>
        </authorList>
    </citation>
    <scope>NUCLEOTIDE SEQUENCE</scope>
    <source>
        <strain evidence="2">RL-1</strain>
    </source>
</reference>
<organism evidence="2 3">
    <name type="scientific">Monilinia vaccinii-corymbosi</name>
    <dbReference type="NCBI Taxonomy" id="61207"/>
    <lineage>
        <taxon>Eukaryota</taxon>
        <taxon>Fungi</taxon>
        <taxon>Dikarya</taxon>
        <taxon>Ascomycota</taxon>
        <taxon>Pezizomycotina</taxon>
        <taxon>Leotiomycetes</taxon>
        <taxon>Helotiales</taxon>
        <taxon>Sclerotiniaceae</taxon>
        <taxon>Monilinia</taxon>
    </lineage>
</organism>
<sequence length="303" mass="31288">MESRGTIQSLTGGFQSTLISSKNQSQITQPSQSQSIRESRSSLSTSVSQSPSTYSHTQSQTTQESSSGKQSSTFKPIPGVATSLPEHKSSTIKSSETKFHGSTGLSVQEQSTWNKNSGTTFHSSTTPEQSTSISSPLTSAKSPSEKEPTHRTKLSTSEVTVPAVLPTRKVQTSIESSKSESSQSHSEMVSSHHSHRVSKLHADSASGILIRSQTLLPGSVVTVDGTVVSLSLMGNAVVVNGNGNGNGNGNANANASSGFVTRTASWARVVPVSSLVIGGQMLTAGGMVTEGGDILSLAAGGPA</sequence>
<dbReference type="Proteomes" id="UP000672032">
    <property type="component" value="Chromosome 3"/>
</dbReference>
<name>A0A8A3P822_9HELO</name>
<keyword evidence="3" id="KW-1185">Reference proteome</keyword>
<feature type="region of interest" description="Disordered" evidence="1">
    <location>
        <begin position="1"/>
        <end position="200"/>
    </location>
</feature>